<dbReference type="InterPro" id="IPR011993">
    <property type="entry name" value="PH-like_dom_sf"/>
</dbReference>
<name>A0A913Z5H6_PATMI</name>
<dbReference type="AlphaFoldDB" id="A0A913Z5H6"/>
<evidence type="ECO:0000313" key="10">
    <source>
        <dbReference type="EnsemblMetazoa" id="XP_038046030.1"/>
    </source>
</evidence>
<dbReference type="SUPFAM" id="SSF50729">
    <property type="entry name" value="PH domain-like"/>
    <property type="match status" value="1"/>
</dbReference>
<dbReference type="PROSITE" id="PS50002">
    <property type="entry name" value="SH3"/>
    <property type="match status" value="1"/>
</dbReference>
<dbReference type="InterPro" id="IPR001849">
    <property type="entry name" value="PH_domain"/>
</dbReference>
<feature type="compositionally biased region" description="Pro residues" evidence="7">
    <location>
        <begin position="349"/>
        <end position="358"/>
    </location>
</feature>
<comment type="similarity">
    <text evidence="2">Belongs to the SKAP family.</text>
</comment>
<keyword evidence="11" id="KW-1185">Reference proteome</keyword>
<evidence type="ECO:0000256" key="3">
    <source>
        <dbReference type="ARBA" id="ARBA00022443"/>
    </source>
</evidence>
<protein>
    <recommendedName>
        <fullName evidence="12">Src kinase-associated phosphoprotein 2</fullName>
    </recommendedName>
</protein>
<dbReference type="Pfam" id="PF00018">
    <property type="entry name" value="SH3_1"/>
    <property type="match status" value="1"/>
</dbReference>
<evidence type="ECO:0000256" key="2">
    <source>
        <dbReference type="ARBA" id="ARBA00005864"/>
    </source>
</evidence>
<dbReference type="Gene3D" id="6.10.250.220">
    <property type="match status" value="1"/>
</dbReference>
<dbReference type="PANTHER" id="PTHR15129:SF0">
    <property type="entry name" value="SH3 DOMAIN-CONTAINING PROTEIN"/>
    <property type="match status" value="1"/>
</dbReference>
<evidence type="ECO:0000256" key="5">
    <source>
        <dbReference type="ARBA" id="ARBA00022553"/>
    </source>
</evidence>
<feature type="region of interest" description="Disordered" evidence="7">
    <location>
        <begin position="257"/>
        <end position="444"/>
    </location>
</feature>
<dbReference type="Gene3D" id="2.30.29.30">
    <property type="entry name" value="Pleckstrin-homology domain (PH domain)/Phosphotyrosine-binding domain (PTB)"/>
    <property type="match status" value="1"/>
</dbReference>
<comment type="subcellular location">
    <subcellularLocation>
        <location evidence="1">Cytoplasm</location>
    </subcellularLocation>
</comment>
<sequence length="523" mass="58684">MPELEHVIEEVKRFLKDVETYLSITLKKEKLKRETNTKREELLKDVASIIVKLSPPEIEEEEQEEYADVDVPSSLSADKIQEEREDECDDIYEDTVPESTHSNDSSQNSDDQDDGEEQEDRSGMFDLDGDPYGDVKVDPIAASDLTASSKEGYMDKKRKEGQFGLQAWQKRYCVIKGNILYYYKKKTDKEQCNQIVLTGYQGREAPDFEKKNKRKDLLFEVVCPAKRSYQFIAQNKKDLQEWIKVIAVASKLGPSLVDPLAKSTPNNSGGSEDLSEELYDDTSAPAPSSEANDDDYGDTYEDLDAYQATKIGEQPGATETPAVALFTGDNEEDGEPIEEEIYEDVPNANEPPPAPLPERIPKPSAANKPLPPDPPRSGSPPPVPTTHRPMPAAPDTQTAKPYSPHTQIKSYQGKNVKNIKTGSGPAHAKPAITSTPGPPIPSRSAPEMITALPRKEPWEEDYANIYIGLWDCMADDQDELEFRRGEMVHIISKEYDPFSWWIGEKNNKVGLVPKDYLMKAYMI</sequence>
<dbReference type="EnsemblMetazoa" id="XM_038190102.1">
    <property type="protein sequence ID" value="XP_038046030.1"/>
    <property type="gene ID" value="LOC119720440"/>
</dbReference>
<dbReference type="FunFam" id="2.30.29.30:FF:000734">
    <property type="entry name" value="Predicted protein"/>
    <property type="match status" value="1"/>
</dbReference>
<keyword evidence="5" id="KW-0597">Phosphoprotein</keyword>
<dbReference type="Proteomes" id="UP000887568">
    <property type="component" value="Unplaced"/>
</dbReference>
<dbReference type="InterPro" id="IPR001452">
    <property type="entry name" value="SH3_domain"/>
</dbReference>
<feature type="compositionally biased region" description="Acidic residues" evidence="7">
    <location>
        <begin position="57"/>
        <end position="68"/>
    </location>
</feature>
<evidence type="ECO:0000256" key="7">
    <source>
        <dbReference type="SAM" id="MobiDB-lite"/>
    </source>
</evidence>
<feature type="region of interest" description="Disordered" evidence="7">
    <location>
        <begin position="50"/>
        <end position="137"/>
    </location>
</feature>
<dbReference type="SMART" id="SM00326">
    <property type="entry name" value="SH3"/>
    <property type="match status" value="1"/>
</dbReference>
<feature type="domain" description="PH" evidence="9">
    <location>
        <begin position="147"/>
        <end position="251"/>
    </location>
</feature>
<evidence type="ECO:0000313" key="11">
    <source>
        <dbReference type="Proteomes" id="UP000887568"/>
    </source>
</evidence>
<evidence type="ECO:0000256" key="6">
    <source>
        <dbReference type="PROSITE-ProRule" id="PRU00192"/>
    </source>
</evidence>
<reference evidence="10" key="1">
    <citation type="submission" date="2022-11" db="UniProtKB">
        <authorList>
            <consortium name="EnsemblMetazoa"/>
        </authorList>
    </citation>
    <scope>IDENTIFICATION</scope>
</reference>
<feature type="compositionally biased region" description="Acidic residues" evidence="7">
    <location>
        <begin position="329"/>
        <end position="343"/>
    </location>
</feature>
<evidence type="ECO:0000259" key="8">
    <source>
        <dbReference type="PROSITE" id="PS50002"/>
    </source>
</evidence>
<dbReference type="SUPFAM" id="SSF50044">
    <property type="entry name" value="SH3-domain"/>
    <property type="match status" value="1"/>
</dbReference>
<dbReference type="Pfam" id="PF00169">
    <property type="entry name" value="PH"/>
    <property type="match status" value="1"/>
</dbReference>
<evidence type="ECO:0000256" key="4">
    <source>
        <dbReference type="ARBA" id="ARBA00022490"/>
    </source>
</evidence>
<feature type="compositionally biased region" description="Pro residues" evidence="7">
    <location>
        <begin position="369"/>
        <end position="384"/>
    </location>
</feature>
<evidence type="ECO:0000256" key="1">
    <source>
        <dbReference type="ARBA" id="ARBA00004496"/>
    </source>
</evidence>
<feature type="compositionally biased region" description="Acidic residues" evidence="7">
    <location>
        <begin position="110"/>
        <end position="119"/>
    </location>
</feature>
<dbReference type="OrthoDB" id="243840at2759"/>
<feature type="compositionally biased region" description="Acidic residues" evidence="7">
    <location>
        <begin position="83"/>
        <end position="96"/>
    </location>
</feature>
<dbReference type="PROSITE" id="PS50003">
    <property type="entry name" value="PH_DOMAIN"/>
    <property type="match status" value="1"/>
</dbReference>
<feature type="domain" description="SH3" evidence="8">
    <location>
        <begin position="461"/>
        <end position="522"/>
    </location>
</feature>
<feature type="compositionally biased region" description="Polar residues" evidence="7">
    <location>
        <begin position="395"/>
        <end position="421"/>
    </location>
</feature>
<dbReference type="OMA" id="SIPCEDE"/>
<dbReference type="Gene3D" id="2.30.30.40">
    <property type="entry name" value="SH3 Domains"/>
    <property type="match status" value="1"/>
</dbReference>
<keyword evidence="4" id="KW-0963">Cytoplasm</keyword>
<dbReference type="GO" id="GO:0005886">
    <property type="term" value="C:plasma membrane"/>
    <property type="evidence" value="ECO:0007669"/>
    <property type="project" value="TreeGrafter"/>
</dbReference>
<keyword evidence="3 6" id="KW-0728">SH3 domain</keyword>
<feature type="compositionally biased region" description="Acidic residues" evidence="7">
    <location>
        <begin position="291"/>
        <end position="304"/>
    </location>
</feature>
<dbReference type="InterPro" id="IPR036028">
    <property type="entry name" value="SH3-like_dom_sf"/>
</dbReference>
<dbReference type="GO" id="GO:0005737">
    <property type="term" value="C:cytoplasm"/>
    <property type="evidence" value="ECO:0007669"/>
    <property type="project" value="UniProtKB-SubCell"/>
</dbReference>
<dbReference type="SMART" id="SM00233">
    <property type="entry name" value="PH"/>
    <property type="match status" value="1"/>
</dbReference>
<dbReference type="PANTHER" id="PTHR15129">
    <property type="entry name" value="SRC-ASSOCIATED ADAPTOR PROTEIN"/>
    <property type="match status" value="1"/>
</dbReference>
<organism evidence="10 11">
    <name type="scientific">Patiria miniata</name>
    <name type="common">Bat star</name>
    <name type="synonym">Asterina miniata</name>
    <dbReference type="NCBI Taxonomy" id="46514"/>
    <lineage>
        <taxon>Eukaryota</taxon>
        <taxon>Metazoa</taxon>
        <taxon>Echinodermata</taxon>
        <taxon>Eleutherozoa</taxon>
        <taxon>Asterozoa</taxon>
        <taxon>Asteroidea</taxon>
        <taxon>Valvatacea</taxon>
        <taxon>Valvatida</taxon>
        <taxon>Asterinidae</taxon>
        <taxon>Patiria</taxon>
    </lineage>
</organism>
<accession>A0A913Z5H6</accession>
<evidence type="ECO:0000259" key="9">
    <source>
        <dbReference type="PROSITE" id="PS50003"/>
    </source>
</evidence>
<evidence type="ECO:0008006" key="12">
    <source>
        <dbReference type="Google" id="ProtNLM"/>
    </source>
</evidence>
<dbReference type="InterPro" id="IPR037781">
    <property type="entry name" value="SKAP_fam"/>
</dbReference>
<proteinExistence type="inferred from homology"/>
<dbReference type="GeneID" id="119720440"/>
<dbReference type="RefSeq" id="XP_038046030.1">
    <property type="nucleotide sequence ID" value="XM_038190102.1"/>
</dbReference>